<evidence type="ECO:0000256" key="2">
    <source>
        <dbReference type="ARBA" id="ARBA00005426"/>
    </source>
</evidence>
<comment type="similarity">
    <text evidence="2">Belongs to the MoaE family.</text>
</comment>
<dbReference type="EC" id="2.8.1.12" evidence="3"/>
<name>A0A5C0AV42_9BURK</name>
<keyword evidence="6" id="KW-0501">Molybdenum cofactor biosynthesis</keyword>
<dbReference type="GO" id="GO:0030366">
    <property type="term" value="F:molybdopterin synthase activity"/>
    <property type="evidence" value="ECO:0007669"/>
    <property type="project" value="UniProtKB-EC"/>
</dbReference>
<organism evidence="14 15">
    <name type="scientific">Pigmentiphaga aceris</name>
    <dbReference type="NCBI Taxonomy" id="1940612"/>
    <lineage>
        <taxon>Bacteria</taxon>
        <taxon>Pseudomonadati</taxon>
        <taxon>Pseudomonadota</taxon>
        <taxon>Betaproteobacteria</taxon>
        <taxon>Burkholderiales</taxon>
        <taxon>Alcaligenaceae</taxon>
        <taxon>Pigmentiphaga</taxon>
    </lineage>
</organism>
<evidence type="ECO:0000256" key="5">
    <source>
        <dbReference type="ARBA" id="ARBA00022679"/>
    </source>
</evidence>
<dbReference type="SUPFAM" id="SSF54690">
    <property type="entry name" value="Molybdopterin synthase subunit MoaE"/>
    <property type="match status" value="1"/>
</dbReference>
<comment type="catalytic activity">
    <reaction evidence="12">
        <text>2 [molybdopterin-synthase sulfur-carrier protein]-C-terminal-Gly-aminoethanethioate + cyclic pyranopterin phosphate + H2O = molybdopterin + 2 [molybdopterin-synthase sulfur-carrier protein]-C-terminal Gly-Gly + 2 H(+)</text>
        <dbReference type="Rhea" id="RHEA:26333"/>
        <dbReference type="Rhea" id="RHEA-COMP:12202"/>
        <dbReference type="Rhea" id="RHEA-COMP:19907"/>
        <dbReference type="ChEBI" id="CHEBI:15377"/>
        <dbReference type="ChEBI" id="CHEBI:15378"/>
        <dbReference type="ChEBI" id="CHEBI:58698"/>
        <dbReference type="ChEBI" id="CHEBI:59648"/>
        <dbReference type="ChEBI" id="CHEBI:90778"/>
        <dbReference type="ChEBI" id="CHEBI:232372"/>
        <dbReference type="EC" id="2.8.1.12"/>
    </reaction>
</comment>
<keyword evidence="15" id="KW-1185">Reference proteome</keyword>
<dbReference type="Pfam" id="PF02391">
    <property type="entry name" value="MoaE"/>
    <property type="match status" value="1"/>
</dbReference>
<reference evidence="14 15" key="1">
    <citation type="submission" date="2019-08" db="EMBL/GenBank/DDBJ databases">
        <title>Amphibian skin-associated Pigmentiphaga: genome sequence and occurrence across geography and hosts.</title>
        <authorList>
            <person name="Bletz M.C."/>
            <person name="Bunk B."/>
            <person name="Sproeer C."/>
            <person name="Biwer P."/>
            <person name="Reiter S."/>
            <person name="Rabemananjara F.C.E."/>
            <person name="Schulz S."/>
            <person name="Overmann J."/>
            <person name="Vences M."/>
        </authorList>
    </citation>
    <scope>NUCLEOTIDE SEQUENCE [LARGE SCALE GENOMIC DNA]</scope>
    <source>
        <strain evidence="14 15">Mada1488</strain>
    </source>
</reference>
<comment type="subunit">
    <text evidence="7">Heterotetramer of 2 MoaD subunits and 2 MoaE subunits. Also stable as homodimer. The enzyme changes between these two forms during catalysis.</text>
</comment>
<evidence type="ECO:0000256" key="9">
    <source>
        <dbReference type="ARBA" id="ARBA00030407"/>
    </source>
</evidence>
<dbReference type="Gene3D" id="3.90.1170.40">
    <property type="entry name" value="Molybdopterin biosynthesis MoaE subunit"/>
    <property type="match status" value="1"/>
</dbReference>
<dbReference type="GO" id="GO:0006777">
    <property type="term" value="P:Mo-molybdopterin cofactor biosynthetic process"/>
    <property type="evidence" value="ECO:0007669"/>
    <property type="project" value="UniProtKB-KW"/>
</dbReference>
<evidence type="ECO:0000256" key="3">
    <source>
        <dbReference type="ARBA" id="ARBA00011950"/>
    </source>
</evidence>
<dbReference type="KEGG" id="pacr:FXN63_09555"/>
<accession>A0A5C0AV42</accession>
<evidence type="ECO:0000256" key="4">
    <source>
        <dbReference type="ARBA" id="ARBA00013858"/>
    </source>
</evidence>
<dbReference type="UniPathway" id="UPA00344"/>
<dbReference type="CDD" id="cd00756">
    <property type="entry name" value="MoaE"/>
    <property type="match status" value="1"/>
</dbReference>
<evidence type="ECO:0000256" key="12">
    <source>
        <dbReference type="ARBA" id="ARBA00049878"/>
    </source>
</evidence>
<feature type="region of interest" description="Disordered" evidence="13">
    <location>
        <begin position="134"/>
        <end position="159"/>
    </location>
</feature>
<evidence type="ECO:0000256" key="6">
    <source>
        <dbReference type="ARBA" id="ARBA00023150"/>
    </source>
</evidence>
<dbReference type="InterPro" id="IPR036563">
    <property type="entry name" value="MoaE_sf"/>
</dbReference>
<protein>
    <recommendedName>
        <fullName evidence="4">Molybdopterin synthase catalytic subunit</fullName>
        <ecNumber evidence="3">2.8.1.12</ecNumber>
    </recommendedName>
    <alternativeName>
        <fullName evidence="10">MPT synthase subunit 2</fullName>
    </alternativeName>
    <alternativeName>
        <fullName evidence="8">Molybdenum cofactor biosynthesis protein E</fullName>
    </alternativeName>
    <alternativeName>
        <fullName evidence="9">Molybdopterin-converting factor large subunit</fullName>
    </alternativeName>
    <alternativeName>
        <fullName evidence="11">Molybdopterin-converting factor subunit 2</fullName>
    </alternativeName>
</protein>
<comment type="pathway">
    <text evidence="1">Cofactor biosynthesis; molybdopterin biosynthesis.</text>
</comment>
<dbReference type="RefSeq" id="WP_148814438.1">
    <property type="nucleotide sequence ID" value="NZ_CP043046.1"/>
</dbReference>
<dbReference type="InterPro" id="IPR003448">
    <property type="entry name" value="Mopterin_biosynth_MoaE"/>
</dbReference>
<sequence length="159" mass="17466">MTTRVSISVQSEDFDVSAELVALRADDTSIGAVVNFVGLVRDRNDGAQVSAMTLEHYPGMTERALEKIVAEAAQRWSLAAVRVIHRVGTLRAPDQIVLVATASMHRGDAFEACAFIMDYLKTRAPFWKREDTPAGSRWVEARESDDDAAARWDTPGTNA</sequence>
<evidence type="ECO:0000256" key="7">
    <source>
        <dbReference type="ARBA" id="ARBA00026066"/>
    </source>
</evidence>
<dbReference type="Proteomes" id="UP000325161">
    <property type="component" value="Chromosome"/>
</dbReference>
<dbReference type="AlphaFoldDB" id="A0A5C0AV42"/>
<evidence type="ECO:0000256" key="13">
    <source>
        <dbReference type="SAM" id="MobiDB-lite"/>
    </source>
</evidence>
<dbReference type="PANTHER" id="PTHR23404">
    <property type="entry name" value="MOLYBDOPTERIN SYNTHASE RELATED"/>
    <property type="match status" value="1"/>
</dbReference>
<evidence type="ECO:0000256" key="10">
    <source>
        <dbReference type="ARBA" id="ARBA00030781"/>
    </source>
</evidence>
<proteinExistence type="inferred from homology"/>
<evidence type="ECO:0000313" key="14">
    <source>
        <dbReference type="EMBL" id="QEI06055.1"/>
    </source>
</evidence>
<keyword evidence="5 14" id="KW-0808">Transferase</keyword>
<dbReference type="OrthoDB" id="9803224at2"/>
<dbReference type="FunFam" id="3.90.1170.40:FF:000001">
    <property type="entry name" value="Molybdopterin synthase catalytic subunit MoaE"/>
    <property type="match status" value="1"/>
</dbReference>
<dbReference type="NCBIfam" id="NF007959">
    <property type="entry name" value="PRK10678.1"/>
    <property type="match status" value="1"/>
</dbReference>
<dbReference type="EMBL" id="CP043046">
    <property type="protein sequence ID" value="QEI06055.1"/>
    <property type="molecule type" value="Genomic_DNA"/>
</dbReference>
<evidence type="ECO:0000256" key="11">
    <source>
        <dbReference type="ARBA" id="ARBA00032474"/>
    </source>
</evidence>
<evidence type="ECO:0000256" key="1">
    <source>
        <dbReference type="ARBA" id="ARBA00005046"/>
    </source>
</evidence>
<gene>
    <name evidence="14" type="primary">moaE</name>
    <name evidence="14" type="ORF">FXN63_09555</name>
</gene>
<evidence type="ECO:0000256" key="8">
    <source>
        <dbReference type="ARBA" id="ARBA00029745"/>
    </source>
</evidence>
<evidence type="ECO:0000313" key="15">
    <source>
        <dbReference type="Proteomes" id="UP000325161"/>
    </source>
</evidence>